<dbReference type="GeneID" id="103511485"/>
<dbReference type="AlphaFoldDB" id="A0A3Q0J2M6"/>
<accession>A0A3Q0J2M6</accession>
<organism evidence="1 2">
    <name type="scientific">Diaphorina citri</name>
    <name type="common">Asian citrus psyllid</name>
    <dbReference type="NCBI Taxonomy" id="121845"/>
    <lineage>
        <taxon>Eukaryota</taxon>
        <taxon>Metazoa</taxon>
        <taxon>Ecdysozoa</taxon>
        <taxon>Arthropoda</taxon>
        <taxon>Hexapoda</taxon>
        <taxon>Insecta</taxon>
        <taxon>Pterygota</taxon>
        <taxon>Neoptera</taxon>
        <taxon>Paraneoptera</taxon>
        <taxon>Hemiptera</taxon>
        <taxon>Sternorrhyncha</taxon>
        <taxon>Psylloidea</taxon>
        <taxon>Psyllidae</taxon>
        <taxon>Diaphorininae</taxon>
        <taxon>Diaphorina</taxon>
    </lineage>
</organism>
<keyword evidence="1" id="KW-1185">Reference proteome</keyword>
<dbReference type="RefSeq" id="XP_026680980.1">
    <property type="nucleotide sequence ID" value="XM_026825179.1"/>
</dbReference>
<proteinExistence type="predicted"/>
<reference evidence="2" key="1">
    <citation type="submission" date="2025-08" db="UniProtKB">
        <authorList>
            <consortium name="RefSeq"/>
        </authorList>
    </citation>
    <scope>IDENTIFICATION</scope>
</reference>
<dbReference type="KEGG" id="dci:103511485"/>
<sequence>MNFVDKSERITRIDNTSSKENDATTPSSSDWWKGFLDAARNKVGAVLLVSMIERSTTLDLKVDGSIPDQSGLKKILCFCVSRIDNTSSKENDATTPSSSDWWKGFLDAARNKSAEVLEFVKKDFDELSTTVKTEATNVVQQTTTVFRETLQLDKPESTASSMKKSVSTFLDQVSTVLNPSPDDEDEEAVVIHGTDVVPLTRLQAQLYALSNEPDTYLKEIDSINYAWLELLEEQGNKQLSNEKLIKMLVNNPQLQDNFQNLVPNQT</sequence>
<dbReference type="PaxDb" id="121845-A0A3Q0J2M6"/>
<protein>
    <submittedName>
        <fullName evidence="2">BSD domain-containing protein 1-A</fullName>
    </submittedName>
</protein>
<dbReference type="PANTHER" id="PTHR16019">
    <property type="entry name" value="SYNAPSE-ASSOCIATED PROTEIN"/>
    <property type="match status" value="1"/>
</dbReference>
<dbReference type="PANTHER" id="PTHR16019:SF5">
    <property type="entry name" value="BSD DOMAIN-CONTAINING PROTEIN 1"/>
    <property type="match status" value="1"/>
</dbReference>
<dbReference type="GO" id="GO:0005737">
    <property type="term" value="C:cytoplasm"/>
    <property type="evidence" value="ECO:0007669"/>
    <property type="project" value="TreeGrafter"/>
</dbReference>
<evidence type="ECO:0000313" key="2">
    <source>
        <dbReference type="RefSeq" id="XP_026680980.1"/>
    </source>
</evidence>
<gene>
    <name evidence="2" type="primary">LOC103511485</name>
</gene>
<dbReference type="STRING" id="121845.A0A3Q0J2M6"/>
<name>A0A3Q0J2M6_DIACI</name>
<dbReference type="Proteomes" id="UP000079169">
    <property type="component" value="Unplaced"/>
</dbReference>
<evidence type="ECO:0000313" key="1">
    <source>
        <dbReference type="Proteomes" id="UP000079169"/>
    </source>
</evidence>
<dbReference type="InterPro" id="IPR051494">
    <property type="entry name" value="BSD_domain-containing"/>
</dbReference>